<dbReference type="EMBL" id="JAHZST010000011">
    <property type="protein sequence ID" value="MBW8184957.1"/>
    <property type="molecule type" value="Genomic_DNA"/>
</dbReference>
<keyword evidence="3" id="KW-1185">Reference proteome</keyword>
<comment type="caution">
    <text evidence="2">The sequence shown here is derived from an EMBL/GenBank/DDBJ whole genome shotgun (WGS) entry which is preliminary data.</text>
</comment>
<protein>
    <submittedName>
        <fullName evidence="2">Uncharacterized protein</fullName>
    </submittedName>
</protein>
<gene>
    <name evidence="2" type="ORF">K0625_14955</name>
</gene>
<keyword evidence="1" id="KW-0472">Membrane</keyword>
<organism evidence="2 3">
    <name type="scientific">Shewanella nanhaiensis</name>
    <dbReference type="NCBI Taxonomy" id="2864872"/>
    <lineage>
        <taxon>Bacteria</taxon>
        <taxon>Pseudomonadati</taxon>
        <taxon>Pseudomonadota</taxon>
        <taxon>Gammaproteobacteria</taxon>
        <taxon>Alteromonadales</taxon>
        <taxon>Shewanellaceae</taxon>
        <taxon>Shewanella</taxon>
    </lineage>
</organism>
<evidence type="ECO:0000256" key="1">
    <source>
        <dbReference type="SAM" id="Phobius"/>
    </source>
</evidence>
<feature type="transmembrane region" description="Helical" evidence="1">
    <location>
        <begin position="32"/>
        <end position="54"/>
    </location>
</feature>
<dbReference type="RefSeq" id="WP_220110431.1">
    <property type="nucleotide sequence ID" value="NZ_JAHZST010000011.1"/>
</dbReference>
<accession>A0ABS7E5J2</accession>
<dbReference type="Proteomes" id="UP001195963">
    <property type="component" value="Unassembled WGS sequence"/>
</dbReference>
<keyword evidence="1" id="KW-1133">Transmembrane helix</keyword>
<evidence type="ECO:0000313" key="3">
    <source>
        <dbReference type="Proteomes" id="UP001195963"/>
    </source>
</evidence>
<name>A0ABS7E5J2_9GAMM</name>
<keyword evidence="1" id="KW-0812">Transmembrane</keyword>
<feature type="transmembrane region" description="Helical" evidence="1">
    <location>
        <begin position="7"/>
        <end position="26"/>
    </location>
</feature>
<evidence type="ECO:0000313" key="2">
    <source>
        <dbReference type="EMBL" id="MBW8184957.1"/>
    </source>
</evidence>
<sequence>MRKPQSYLLSLSYLILSWTLLLWLHFSTEPNAFAHLVAIPSLLLFTGFSAYHLASKKSSCC</sequence>
<reference evidence="2 3" key="1">
    <citation type="submission" date="2021-07" db="EMBL/GenBank/DDBJ databases">
        <title>Shewanella sp. nov, isolated from SCS.</title>
        <authorList>
            <person name="Cao W.R."/>
        </authorList>
    </citation>
    <scope>NUCLEOTIDE SEQUENCE [LARGE SCALE GENOMIC DNA]</scope>
    <source>
        <strain evidence="2 3">NR704-98</strain>
    </source>
</reference>
<proteinExistence type="predicted"/>